<dbReference type="RefSeq" id="WP_317849068.1">
    <property type="nucleotide sequence ID" value="NZ_JAOTNP010000087.1"/>
</dbReference>
<organism evidence="3 4">
    <name type="scientific">Limosilactobacillus reuteri</name>
    <name type="common">Lactobacillus reuteri</name>
    <dbReference type="NCBI Taxonomy" id="1598"/>
    <lineage>
        <taxon>Bacteria</taxon>
        <taxon>Bacillati</taxon>
        <taxon>Bacillota</taxon>
        <taxon>Bacilli</taxon>
        <taxon>Lactobacillales</taxon>
        <taxon>Lactobacillaceae</taxon>
        <taxon>Limosilactobacillus</taxon>
    </lineage>
</organism>
<proteinExistence type="predicted"/>
<sequence length="126" mass="14414">MENNKDLLQIDFKNRTLNSPGDSAPSMYNSTNGGGGNMNDKDFVTHTELELSNQKLLRHIDEKFNQLEKKIDANQSKTNLKFENINTKFQEVDTKFEKQKVWFYGTAIGIVTATCTIVGFLLKFMK</sequence>
<evidence type="ECO:0000256" key="1">
    <source>
        <dbReference type="SAM" id="MobiDB-lite"/>
    </source>
</evidence>
<dbReference type="EMBL" id="JAOTNP010000087">
    <property type="protein sequence ID" value="MDV8947728.1"/>
    <property type="molecule type" value="Genomic_DNA"/>
</dbReference>
<name>A0AAW9A507_LIMRT</name>
<keyword evidence="2" id="KW-0812">Transmembrane</keyword>
<feature type="compositionally biased region" description="Polar residues" evidence="1">
    <location>
        <begin position="15"/>
        <end position="31"/>
    </location>
</feature>
<reference evidence="3 4" key="1">
    <citation type="journal article" date="2022" name="Front. Cell. Infect. Microbiol.">
        <title>The probiotic and immunomodulation effects of Limosilactobacillus reuteri RGW1 isolated from calf feces.</title>
        <authorList>
            <person name="Huang K."/>
            <person name="Shi W."/>
            <person name="Yang B."/>
            <person name="Wang J."/>
        </authorList>
    </citation>
    <scope>NUCLEOTIDE SEQUENCE [LARGE SCALE GENOMIC DNA]</scope>
    <source>
        <strain evidence="3 4">RGW1</strain>
    </source>
</reference>
<keyword evidence="2" id="KW-1133">Transmembrane helix</keyword>
<evidence type="ECO:0000256" key="2">
    <source>
        <dbReference type="SAM" id="Phobius"/>
    </source>
</evidence>
<accession>A0AAW9A507</accession>
<feature type="transmembrane region" description="Helical" evidence="2">
    <location>
        <begin position="101"/>
        <end position="122"/>
    </location>
</feature>
<dbReference type="AlphaFoldDB" id="A0AAW9A507"/>
<feature type="region of interest" description="Disordered" evidence="1">
    <location>
        <begin position="14"/>
        <end position="42"/>
    </location>
</feature>
<keyword evidence="2" id="KW-0472">Membrane</keyword>
<dbReference type="Gene3D" id="3.90.20.10">
    <property type="match status" value="1"/>
</dbReference>
<evidence type="ECO:0000313" key="4">
    <source>
        <dbReference type="Proteomes" id="UP001286376"/>
    </source>
</evidence>
<protein>
    <submittedName>
        <fullName evidence="3">Uncharacterized protein</fullName>
    </submittedName>
</protein>
<gene>
    <name evidence="3" type="ORF">NX099_10195</name>
</gene>
<evidence type="ECO:0000313" key="3">
    <source>
        <dbReference type="EMBL" id="MDV8947728.1"/>
    </source>
</evidence>
<comment type="caution">
    <text evidence="3">The sequence shown here is derived from an EMBL/GenBank/DDBJ whole genome shotgun (WGS) entry which is preliminary data.</text>
</comment>
<dbReference type="Proteomes" id="UP001286376">
    <property type="component" value="Unassembled WGS sequence"/>
</dbReference>